<dbReference type="RefSeq" id="WP_198821017.1">
    <property type="nucleotide sequence ID" value="NZ_JAEFCC010000017.1"/>
</dbReference>
<gene>
    <name evidence="1" type="ORF">SGN30_26085</name>
</gene>
<organism evidence="1 2">
    <name type="scientific">Delftia acidovorans</name>
    <name type="common">Pseudomonas acidovorans</name>
    <name type="synonym">Comamonas acidovorans</name>
    <dbReference type="NCBI Taxonomy" id="80866"/>
    <lineage>
        <taxon>Bacteria</taxon>
        <taxon>Pseudomonadati</taxon>
        <taxon>Pseudomonadota</taxon>
        <taxon>Betaproteobacteria</taxon>
        <taxon>Burkholderiales</taxon>
        <taxon>Comamonadaceae</taxon>
        <taxon>Delftia</taxon>
    </lineage>
</organism>
<dbReference type="EMBL" id="JAWWMZ010000014">
    <property type="protein sequence ID" value="MDX4956897.1"/>
    <property type="molecule type" value="Genomic_DNA"/>
</dbReference>
<dbReference type="InterPro" id="IPR025683">
    <property type="entry name" value="Protein_beta"/>
</dbReference>
<protein>
    <submittedName>
        <fullName evidence="1">Beta family protein</fullName>
    </submittedName>
</protein>
<sequence>MAISYIPVIAAKKGEFDALRNLTPSISKKILPLFELPQRNSENGLIEPAIDRIARSAGKNWGNRSALLDISKWRPNARTENKIHVLEYAFSQFTDEGVRVDPVIGYDRWGDSTYRLALINIFNKHTKIRPCIRFDKESINDDMRDEDYFFEQIESLLDTLDLDPSSCYAMLDFRDVSNIAAPDLIEIAENAIHVLRDAGFEEVIFAGGSMPVTVDNAVKTRDSAGCITRIEMLAWKAIFSATADNSIIFGDYPIRNPDAPDGVIAPHANAKIRYTINNQFFIVRGHSKKEDSLTIQHQILAKHLISSKFYSDPTNCWGDAELQKCALGIREVRDPTSMIAIDTNCHITATVKEIFEHHTSIHAKNL</sequence>
<reference evidence="1" key="1">
    <citation type="submission" date="2023-11" db="EMBL/GenBank/DDBJ databases">
        <title>Identification and selenium tolerance of Delftia acidovorans R3-25.</title>
        <authorList>
            <person name="Zhang S."/>
            <person name="Liu Y."/>
            <person name="Guo Y."/>
        </authorList>
    </citation>
    <scope>NUCLEOTIDE SEQUENCE</scope>
    <source>
        <strain evidence="1">R3-25</strain>
    </source>
</reference>
<evidence type="ECO:0000313" key="2">
    <source>
        <dbReference type="Proteomes" id="UP001287445"/>
    </source>
</evidence>
<dbReference type="Pfam" id="PF14350">
    <property type="entry name" value="Beta_protein"/>
    <property type="match status" value="1"/>
</dbReference>
<dbReference type="AlphaFoldDB" id="A0AAJ2VCS2"/>
<comment type="caution">
    <text evidence="1">The sequence shown here is derived from an EMBL/GenBank/DDBJ whole genome shotgun (WGS) entry which is preliminary data.</text>
</comment>
<evidence type="ECO:0000313" key="1">
    <source>
        <dbReference type="EMBL" id="MDX4956897.1"/>
    </source>
</evidence>
<dbReference type="Proteomes" id="UP001287445">
    <property type="component" value="Unassembled WGS sequence"/>
</dbReference>
<accession>A0AAJ2VCS2</accession>
<name>A0AAJ2VCS2_DELAC</name>
<proteinExistence type="predicted"/>